<dbReference type="Proteomes" id="UP000289775">
    <property type="component" value="Unassembled WGS sequence"/>
</dbReference>
<dbReference type="RefSeq" id="WP_129750710.1">
    <property type="nucleotide sequence ID" value="NZ_JUIW01000005.1"/>
</dbReference>
<dbReference type="EMBL" id="JUIW01000005">
    <property type="protein sequence ID" value="RYJ43228.1"/>
    <property type="molecule type" value="Genomic_DNA"/>
</dbReference>
<keyword evidence="3" id="KW-1185">Reference proteome</keyword>
<dbReference type="AlphaFoldDB" id="A0A444WBN3"/>
<evidence type="ECO:0000313" key="3">
    <source>
        <dbReference type="Proteomes" id="UP000289775"/>
    </source>
</evidence>
<dbReference type="PROSITE" id="PS51257">
    <property type="entry name" value="PROKAR_LIPOPROTEIN"/>
    <property type="match status" value="1"/>
</dbReference>
<comment type="caution">
    <text evidence="2">The sequence shown here is derived from an EMBL/GenBank/DDBJ whole genome shotgun (WGS) entry which is preliminary data.</text>
</comment>
<accession>A0A444WBN3</accession>
<dbReference type="Pfam" id="PF14129">
    <property type="entry name" value="DUF4296"/>
    <property type="match status" value="1"/>
</dbReference>
<proteinExistence type="predicted"/>
<dbReference type="InterPro" id="IPR025381">
    <property type="entry name" value="DUF4296"/>
</dbReference>
<sequence length="137" mass="15736">MKKFTVILFAFVVLAACDKGPEKPQNFIEEDKMEDILYDAALLQSMSSFAPGILHDNDITVSDYLYNKYDIDSLTLVQNHTYYASDFERYEKLMNRVTDRLREEKAVVDTLMQAKPEKDEVKASALVVDTAKVKEKL</sequence>
<protein>
    <submittedName>
        <fullName evidence="2">Putative lipoprotein</fullName>
    </submittedName>
</protein>
<feature type="domain" description="DUF4296" evidence="1">
    <location>
        <begin position="24"/>
        <end position="105"/>
    </location>
</feature>
<dbReference type="OrthoDB" id="1525222at2"/>
<evidence type="ECO:0000313" key="2">
    <source>
        <dbReference type="EMBL" id="RYJ43228.1"/>
    </source>
</evidence>
<organism evidence="2 3">
    <name type="scientific">Flavobacterium beibuense</name>
    <dbReference type="NCBI Taxonomy" id="657326"/>
    <lineage>
        <taxon>Bacteria</taxon>
        <taxon>Pseudomonadati</taxon>
        <taxon>Bacteroidota</taxon>
        <taxon>Flavobacteriia</taxon>
        <taxon>Flavobacteriales</taxon>
        <taxon>Flavobacteriaceae</taxon>
        <taxon>Flavobacterium</taxon>
    </lineage>
</organism>
<keyword evidence="2" id="KW-0449">Lipoprotein</keyword>
<gene>
    <name evidence="2" type="ORF">NU09_1566</name>
</gene>
<evidence type="ECO:0000259" key="1">
    <source>
        <dbReference type="Pfam" id="PF14129"/>
    </source>
</evidence>
<name>A0A444WBN3_9FLAO</name>
<reference evidence="2 3" key="1">
    <citation type="submission" date="2014-12" db="EMBL/GenBank/DDBJ databases">
        <title>Genome sequence of Flavobacterium beibuense RSKm HC5.</title>
        <authorList>
            <person name="Kim J.F."/>
            <person name="Song J.Y."/>
            <person name="Kwak M.-J."/>
            <person name="Lee S.-W."/>
        </authorList>
    </citation>
    <scope>NUCLEOTIDE SEQUENCE [LARGE SCALE GENOMIC DNA]</scope>
    <source>
        <strain evidence="2 3">RSKm HC5</strain>
    </source>
</reference>